<name>A0A1Q3FQ89_CULTA</name>
<evidence type="ECO:0000256" key="1">
    <source>
        <dbReference type="ARBA" id="ARBA00022857"/>
    </source>
</evidence>
<dbReference type="PANTHER" id="PTHR43899:SF9">
    <property type="entry name" value="MIP25013P-RELATED"/>
    <property type="match status" value="1"/>
</dbReference>
<dbReference type="GO" id="GO:0005783">
    <property type="term" value="C:endoplasmic reticulum"/>
    <property type="evidence" value="ECO:0007669"/>
    <property type="project" value="TreeGrafter"/>
</dbReference>
<accession>A0A1Q3FQ89</accession>
<dbReference type="PRINTS" id="PR00081">
    <property type="entry name" value="GDHRDH"/>
</dbReference>
<organism evidence="4">
    <name type="scientific">Culex tarsalis</name>
    <name type="common">Encephalitis mosquito</name>
    <dbReference type="NCBI Taxonomy" id="7177"/>
    <lineage>
        <taxon>Eukaryota</taxon>
        <taxon>Metazoa</taxon>
        <taxon>Ecdysozoa</taxon>
        <taxon>Arthropoda</taxon>
        <taxon>Hexapoda</taxon>
        <taxon>Insecta</taxon>
        <taxon>Pterygota</taxon>
        <taxon>Neoptera</taxon>
        <taxon>Endopterygota</taxon>
        <taxon>Diptera</taxon>
        <taxon>Nematocera</taxon>
        <taxon>Culicoidea</taxon>
        <taxon>Culicidae</taxon>
        <taxon>Culicinae</taxon>
        <taxon>Culicini</taxon>
        <taxon>Culex</taxon>
        <taxon>Culex</taxon>
    </lineage>
</organism>
<dbReference type="Gene3D" id="3.40.50.720">
    <property type="entry name" value="NAD(P)-binding Rossmann-like Domain"/>
    <property type="match status" value="1"/>
</dbReference>
<dbReference type="FunFam" id="3.40.50.720:FF:000137">
    <property type="entry name" value="Hydroxysteroid (17-beta) dehydrogenase 3"/>
    <property type="match status" value="1"/>
</dbReference>
<evidence type="ECO:0000313" key="4">
    <source>
        <dbReference type="EMBL" id="JAV29770.1"/>
    </source>
</evidence>
<dbReference type="InterPro" id="IPR036291">
    <property type="entry name" value="NAD(P)-bd_dom_sf"/>
</dbReference>
<dbReference type="PANTHER" id="PTHR43899">
    <property type="entry name" value="RH59310P"/>
    <property type="match status" value="1"/>
</dbReference>
<dbReference type="SUPFAM" id="SSF51735">
    <property type="entry name" value="NAD(P)-binding Rossmann-fold domains"/>
    <property type="match status" value="1"/>
</dbReference>
<dbReference type="InterPro" id="IPR002347">
    <property type="entry name" value="SDR_fam"/>
</dbReference>
<reference evidence="4" key="1">
    <citation type="submission" date="2017-01" db="EMBL/GenBank/DDBJ databases">
        <title>A deep insight into the sialotranscriptome of adult male and female Cluex tarsalis mosquitoes.</title>
        <authorList>
            <person name="Ribeiro J.M."/>
            <person name="Moreira F."/>
            <person name="Bernard K.A."/>
            <person name="Calvo E."/>
        </authorList>
    </citation>
    <scope>NUCLEOTIDE SEQUENCE</scope>
    <source>
        <strain evidence="4">Kern County</strain>
        <tissue evidence="4">Salivary glands</tissue>
    </source>
</reference>
<keyword evidence="1" id="KW-0521">NADP</keyword>
<evidence type="ECO:0000256" key="3">
    <source>
        <dbReference type="RuleBase" id="RU000363"/>
    </source>
</evidence>
<dbReference type="CDD" id="cd05356">
    <property type="entry name" value="17beta-HSD1_like_SDR_c"/>
    <property type="match status" value="1"/>
</dbReference>
<dbReference type="AlphaFoldDB" id="A0A1Q3FQ89"/>
<proteinExistence type="inferred from homology"/>
<sequence>MLPLYVLAAIGVYASVCWLYEHLYSSLLGIIWGSAKQILCGQKSLGERYGKWAVVTGATDGIGKGYAVHLAKKGMNLVLISRSDAKLVKVSRELQDAYGVQIKRIVADFSIGAPIYTHIRKELAGIDIGILVNNVGIVPDSGLDYFENHPAEDYLRMVNVNIVSTLLMTHLVLPIMKKARRGIIINVSSSSAYFPAAFLSVYSATKVFCHNLSLALQQELRGTGVECQLVAPAFVRTNLTDGWNVTKYGGSMVPDANDYGRWATWMIGKTSHTCGHWFHSLQYLGSMIIPASLFRRAAYYIFGDLKNNPVNTIQRTTL</sequence>
<keyword evidence="2" id="KW-0560">Oxidoreductase</keyword>
<dbReference type="EMBL" id="GFDL01005275">
    <property type="protein sequence ID" value="JAV29770.1"/>
    <property type="molecule type" value="Transcribed_RNA"/>
</dbReference>
<evidence type="ECO:0000256" key="2">
    <source>
        <dbReference type="ARBA" id="ARBA00023002"/>
    </source>
</evidence>
<dbReference type="Pfam" id="PF00106">
    <property type="entry name" value="adh_short"/>
    <property type="match status" value="1"/>
</dbReference>
<dbReference type="InterPro" id="IPR051019">
    <property type="entry name" value="VLCFA-Steroid_DH"/>
</dbReference>
<protein>
    <submittedName>
        <fullName evidence="4">Putative 17-beta-hydroxysteroid dehydrogenase</fullName>
    </submittedName>
</protein>
<dbReference type="PRINTS" id="PR00080">
    <property type="entry name" value="SDRFAMILY"/>
</dbReference>
<comment type="similarity">
    <text evidence="3">Belongs to the short-chain dehydrogenases/reductases (SDR) family.</text>
</comment>
<dbReference type="PIRSF" id="PIRSF000126">
    <property type="entry name" value="11-beta-HSD1"/>
    <property type="match status" value="1"/>
</dbReference>
<dbReference type="GO" id="GO:0016491">
    <property type="term" value="F:oxidoreductase activity"/>
    <property type="evidence" value="ECO:0007669"/>
    <property type="project" value="UniProtKB-KW"/>
</dbReference>